<dbReference type="GO" id="GO:0016740">
    <property type="term" value="F:transferase activity"/>
    <property type="evidence" value="ECO:0007669"/>
    <property type="project" value="UniProtKB-KW"/>
</dbReference>
<evidence type="ECO:0000313" key="1">
    <source>
        <dbReference type="EMBL" id="CYV98243.1"/>
    </source>
</evidence>
<evidence type="ECO:0000313" key="2">
    <source>
        <dbReference type="Proteomes" id="UP000069526"/>
    </source>
</evidence>
<sequence>MLVKADLSNAEELLPIQHRAFAALYETYQDQYNPAIESMDYFQSRFA</sequence>
<dbReference type="AlphaFoldDB" id="A0A0Z8LWU9"/>
<gene>
    <name evidence="1" type="ORF">ERS132539_00178</name>
</gene>
<dbReference type="Proteomes" id="UP000069526">
    <property type="component" value="Unassembled WGS sequence"/>
</dbReference>
<organism evidence="1 2">
    <name type="scientific">Streptococcus suis</name>
    <dbReference type="NCBI Taxonomy" id="1307"/>
    <lineage>
        <taxon>Bacteria</taxon>
        <taxon>Bacillati</taxon>
        <taxon>Bacillota</taxon>
        <taxon>Bacilli</taxon>
        <taxon>Lactobacillales</taxon>
        <taxon>Streptococcaceae</taxon>
        <taxon>Streptococcus</taxon>
    </lineage>
</organism>
<reference evidence="1 2" key="1">
    <citation type="submission" date="2016-02" db="EMBL/GenBank/DDBJ databases">
        <authorList>
            <consortium name="Pathogen Informatics"/>
        </authorList>
    </citation>
    <scope>NUCLEOTIDE SEQUENCE [LARGE SCALE GENOMIC DNA]</scope>
    <source>
        <strain evidence="1 2">SS1013</strain>
    </source>
</reference>
<name>A0A0Z8LWU9_STRSU</name>
<protein>
    <submittedName>
        <fullName evidence="1">Histone acetyltransferase HPA2-like acetyltransferase</fullName>
    </submittedName>
</protein>
<dbReference type="EMBL" id="FIJK01000002">
    <property type="protein sequence ID" value="CYV98243.1"/>
    <property type="molecule type" value="Genomic_DNA"/>
</dbReference>
<proteinExistence type="predicted"/>
<keyword evidence="1" id="KW-0808">Transferase</keyword>
<accession>A0A0Z8LWU9</accession>